<dbReference type="GO" id="GO:0000981">
    <property type="term" value="F:DNA-binding transcription factor activity, RNA polymerase II-specific"/>
    <property type="evidence" value="ECO:0007669"/>
    <property type="project" value="TreeGrafter"/>
</dbReference>
<proteinExistence type="predicted"/>
<dbReference type="InterPro" id="IPR024119">
    <property type="entry name" value="TF_DEAF-1"/>
</dbReference>
<feature type="region of interest" description="Disordered" evidence="5">
    <location>
        <begin position="49"/>
        <end position="74"/>
    </location>
</feature>
<evidence type="ECO:0000256" key="4">
    <source>
        <dbReference type="PROSITE-ProRule" id="PRU00134"/>
    </source>
</evidence>
<gene>
    <name evidence="7" type="ORF">H634G_06903</name>
</gene>
<evidence type="ECO:0000256" key="1">
    <source>
        <dbReference type="ARBA" id="ARBA00022723"/>
    </source>
</evidence>
<dbReference type="AlphaFoldDB" id="A0A0D9NVN0"/>
<dbReference type="PROSITE" id="PS50865">
    <property type="entry name" value="ZF_MYND_2"/>
    <property type="match status" value="1"/>
</dbReference>
<feature type="domain" description="MYND-type" evidence="6">
    <location>
        <begin position="5"/>
        <end position="45"/>
    </location>
</feature>
<evidence type="ECO:0000256" key="5">
    <source>
        <dbReference type="SAM" id="MobiDB-lite"/>
    </source>
</evidence>
<evidence type="ECO:0000259" key="6">
    <source>
        <dbReference type="PROSITE" id="PS50865"/>
    </source>
</evidence>
<dbReference type="InterPro" id="IPR002893">
    <property type="entry name" value="Znf_MYND"/>
</dbReference>
<evidence type="ECO:0000256" key="3">
    <source>
        <dbReference type="ARBA" id="ARBA00022833"/>
    </source>
</evidence>
<evidence type="ECO:0000313" key="8">
    <source>
        <dbReference type="Proteomes" id="UP000054544"/>
    </source>
</evidence>
<dbReference type="Pfam" id="PF01753">
    <property type="entry name" value="zf-MYND"/>
    <property type="match status" value="1"/>
</dbReference>
<keyword evidence="3" id="KW-0862">Zinc</keyword>
<name>A0A0D9NVN0_METAN</name>
<dbReference type="EMBL" id="KE384737">
    <property type="protein sequence ID" value="KJK77936.1"/>
    <property type="molecule type" value="Genomic_DNA"/>
</dbReference>
<dbReference type="STRING" id="1291518.A0A0D9NVN0"/>
<evidence type="ECO:0000256" key="2">
    <source>
        <dbReference type="ARBA" id="ARBA00022771"/>
    </source>
</evidence>
<reference evidence="8" key="1">
    <citation type="journal article" date="2014" name="BMC Genomics">
        <title>The genome sequence of the biocontrol fungus Metarhizium anisopliae and comparative genomics of Metarhizium species.</title>
        <authorList>
            <person name="Pattemore J.A."/>
            <person name="Hane J.K."/>
            <person name="Williams A.H."/>
            <person name="Wilson B.A."/>
            <person name="Stodart B.J."/>
            <person name="Ash G.J."/>
        </authorList>
    </citation>
    <scope>NUCLEOTIDE SEQUENCE [LARGE SCALE GENOMIC DNA]</scope>
    <source>
        <strain evidence="8">BRIP 53293</strain>
    </source>
</reference>
<organism evidence="7 8">
    <name type="scientific">Metarhizium anisopliae BRIP 53293</name>
    <dbReference type="NCBI Taxonomy" id="1291518"/>
    <lineage>
        <taxon>Eukaryota</taxon>
        <taxon>Fungi</taxon>
        <taxon>Dikarya</taxon>
        <taxon>Ascomycota</taxon>
        <taxon>Pezizomycotina</taxon>
        <taxon>Sordariomycetes</taxon>
        <taxon>Hypocreomycetidae</taxon>
        <taxon>Hypocreales</taxon>
        <taxon>Clavicipitaceae</taxon>
        <taxon>Metarhizium</taxon>
    </lineage>
</organism>
<dbReference type="PANTHER" id="PTHR10237">
    <property type="entry name" value="DEFORMED EPIDERMAL AUTOREGULATORY FACTOR 1 HOMOLOG SUPPRESSIN"/>
    <property type="match status" value="1"/>
</dbReference>
<protein>
    <recommendedName>
        <fullName evidence="6">MYND-type domain-containing protein</fullName>
    </recommendedName>
</protein>
<evidence type="ECO:0000313" key="7">
    <source>
        <dbReference type="EMBL" id="KJK77936.1"/>
    </source>
</evidence>
<dbReference type="OrthoDB" id="432970at2759"/>
<dbReference type="Proteomes" id="UP000054544">
    <property type="component" value="Unassembled WGS sequence"/>
</dbReference>
<keyword evidence="1" id="KW-0479">Metal-binding</keyword>
<dbReference type="GO" id="GO:0008270">
    <property type="term" value="F:zinc ion binding"/>
    <property type="evidence" value="ECO:0007669"/>
    <property type="project" value="UniProtKB-KW"/>
</dbReference>
<dbReference type="Gene3D" id="6.10.140.2220">
    <property type="match status" value="1"/>
</dbReference>
<dbReference type="GO" id="GO:0005634">
    <property type="term" value="C:nucleus"/>
    <property type="evidence" value="ECO:0007669"/>
    <property type="project" value="TreeGrafter"/>
</dbReference>
<sequence>MDTACTVCKKSPPEVTLKRCARCSTTPYCSRDCQKADWKSHKKICSSQAQAKPSSAGSARDKLSPPKGLEGGVAKPFTRLDNGTWLHDRSEKDVYMLLIDAYRLNVDDMYSLEGEVDDDSLYSGLPDGLLGFQRFLRRAASRPGLLPPWWDASKRRDCEAFGMTPQEGNDRAYLECAVEKSDIIEKYGDSQFPMQLRMLSEAVIGRVPGGSDGKALRKMFAGMEGMEHGDAEGMPFNILNAGTFFRSR</sequence>
<dbReference type="PROSITE" id="PS01360">
    <property type="entry name" value="ZF_MYND_1"/>
    <property type="match status" value="1"/>
</dbReference>
<keyword evidence="8" id="KW-1185">Reference proteome</keyword>
<dbReference type="PANTHER" id="PTHR10237:SF14">
    <property type="entry name" value="MYND-TYPE DOMAIN-CONTAINING PROTEIN"/>
    <property type="match status" value="1"/>
</dbReference>
<accession>A0A0D9NVN0</accession>
<dbReference type="SUPFAM" id="SSF144232">
    <property type="entry name" value="HIT/MYND zinc finger-like"/>
    <property type="match status" value="1"/>
</dbReference>
<keyword evidence="2 4" id="KW-0863">Zinc-finger</keyword>